<dbReference type="InterPro" id="IPR000073">
    <property type="entry name" value="AB_hydrolase_1"/>
</dbReference>
<evidence type="ECO:0000259" key="9">
    <source>
        <dbReference type="Pfam" id="PF00561"/>
    </source>
</evidence>
<dbReference type="GO" id="GO:0016020">
    <property type="term" value="C:membrane"/>
    <property type="evidence" value="ECO:0007669"/>
    <property type="project" value="UniProtKB-SubCell"/>
</dbReference>
<dbReference type="InterPro" id="IPR005828">
    <property type="entry name" value="MFS_sugar_transport-like"/>
</dbReference>
<gene>
    <name evidence="10" type="ORF">OLC1_LOCUS1792</name>
</gene>
<keyword evidence="2 8" id="KW-0812">Transmembrane</keyword>
<dbReference type="GO" id="GO:0022857">
    <property type="term" value="F:transmembrane transporter activity"/>
    <property type="evidence" value="ECO:0007669"/>
    <property type="project" value="InterPro"/>
</dbReference>
<dbReference type="PANTHER" id="PTHR43329">
    <property type="entry name" value="EPOXIDE HYDROLASE"/>
    <property type="match status" value="1"/>
</dbReference>
<keyword evidence="5 8" id="KW-0472">Membrane</keyword>
<proteinExistence type="inferred from homology"/>
<comment type="similarity">
    <text evidence="7">Belongs to the major facilitator superfamily. Phosphate:H(+) symporter (TC 2.A.1.9) family.</text>
</comment>
<evidence type="ECO:0000256" key="1">
    <source>
        <dbReference type="ARBA" id="ARBA00004370"/>
    </source>
</evidence>
<feature type="domain" description="AB hydrolase-1" evidence="9">
    <location>
        <begin position="25"/>
        <end position="291"/>
    </location>
</feature>
<dbReference type="Pfam" id="PF00083">
    <property type="entry name" value="Sugar_tr"/>
    <property type="match status" value="1"/>
</dbReference>
<dbReference type="Pfam" id="PF00561">
    <property type="entry name" value="Abhydrolase_1"/>
    <property type="match status" value="1"/>
</dbReference>
<comment type="subcellular location">
    <subcellularLocation>
        <location evidence="1">Membrane</location>
    </subcellularLocation>
</comment>
<evidence type="ECO:0000256" key="5">
    <source>
        <dbReference type="ARBA" id="ARBA00023136"/>
    </source>
</evidence>
<evidence type="ECO:0000256" key="6">
    <source>
        <dbReference type="ARBA" id="ARBA00038334"/>
    </source>
</evidence>
<evidence type="ECO:0000256" key="7">
    <source>
        <dbReference type="ARBA" id="ARBA00044504"/>
    </source>
</evidence>
<protein>
    <submittedName>
        <fullName evidence="10">OLC1v1024020C1</fullName>
    </submittedName>
</protein>
<keyword evidence="4 8" id="KW-1133">Transmembrane helix</keyword>
<evidence type="ECO:0000313" key="10">
    <source>
        <dbReference type="EMBL" id="CAI9089448.1"/>
    </source>
</evidence>
<dbReference type="SUPFAM" id="SSF103473">
    <property type="entry name" value="MFS general substrate transporter"/>
    <property type="match status" value="1"/>
</dbReference>
<dbReference type="PRINTS" id="PR00412">
    <property type="entry name" value="EPOXHYDRLASE"/>
</dbReference>
<evidence type="ECO:0000256" key="4">
    <source>
        <dbReference type="ARBA" id="ARBA00022989"/>
    </source>
</evidence>
<reference evidence="10" key="1">
    <citation type="submission" date="2023-03" db="EMBL/GenBank/DDBJ databases">
        <authorList>
            <person name="Julca I."/>
        </authorList>
    </citation>
    <scope>NUCLEOTIDE SEQUENCE</scope>
</reference>
<evidence type="ECO:0000313" key="11">
    <source>
        <dbReference type="Proteomes" id="UP001161247"/>
    </source>
</evidence>
<dbReference type="PRINTS" id="PR00111">
    <property type="entry name" value="ABHYDROLASE"/>
</dbReference>
<dbReference type="Proteomes" id="UP001161247">
    <property type="component" value="Chromosome 1"/>
</dbReference>
<dbReference type="GO" id="GO:0016787">
    <property type="term" value="F:hydrolase activity"/>
    <property type="evidence" value="ECO:0007669"/>
    <property type="project" value="UniProtKB-KW"/>
</dbReference>
<organism evidence="10 11">
    <name type="scientific">Oldenlandia corymbosa var. corymbosa</name>
    <dbReference type="NCBI Taxonomy" id="529605"/>
    <lineage>
        <taxon>Eukaryota</taxon>
        <taxon>Viridiplantae</taxon>
        <taxon>Streptophyta</taxon>
        <taxon>Embryophyta</taxon>
        <taxon>Tracheophyta</taxon>
        <taxon>Spermatophyta</taxon>
        <taxon>Magnoliopsida</taxon>
        <taxon>eudicotyledons</taxon>
        <taxon>Gunneridae</taxon>
        <taxon>Pentapetalae</taxon>
        <taxon>asterids</taxon>
        <taxon>lamiids</taxon>
        <taxon>Gentianales</taxon>
        <taxon>Rubiaceae</taxon>
        <taxon>Rubioideae</taxon>
        <taxon>Spermacoceae</taxon>
        <taxon>Hedyotis-Oldenlandia complex</taxon>
        <taxon>Oldenlandia</taxon>
    </lineage>
</organism>
<keyword evidence="11" id="KW-1185">Reference proteome</keyword>
<dbReference type="AlphaFoldDB" id="A0AAV1C2S1"/>
<sequence>MEMIQHNYVTVRGLKHHVAEIGTGPAVVFLHGFPEIWYSWRNQMVAVANAGFRAIAPDFRGYGLTEIPAEPEKTTFKDLVDDLLDLFDSYQLPKVFLVGKDFGARVVYHFTLLHQDRVSGVVTMGLPFLPIGPDATLDSRPKGFYVMRWREPARAEADFGRFDIKTVVKKIYILFTESELQVAKEDQEVLDLVDESAPLPPWFSEEDLDNYAKLYENSGFRTALQIPYRGWLEYDGVENPRVDVPSLLIMGEKDYAMHLPGVGDFIKSGMVKKYVPDLEITFVPEGNHFIQEQLPDKVLVHYAGYYHLFAQASAIRAVGNRVCSGIVAMSFLSVSRAITVAGTFSIFGAISAISVLFVYAIVPETKGKSLEQIGQMFEDGYYLQSGEVQL</sequence>
<dbReference type="SUPFAM" id="SSF53474">
    <property type="entry name" value="alpha/beta-Hydrolases"/>
    <property type="match status" value="1"/>
</dbReference>
<keyword evidence="3" id="KW-0378">Hydrolase</keyword>
<dbReference type="InterPro" id="IPR029058">
    <property type="entry name" value="AB_hydrolase_fold"/>
</dbReference>
<evidence type="ECO:0000256" key="2">
    <source>
        <dbReference type="ARBA" id="ARBA00022692"/>
    </source>
</evidence>
<evidence type="ECO:0000256" key="8">
    <source>
        <dbReference type="SAM" id="Phobius"/>
    </source>
</evidence>
<dbReference type="EMBL" id="OX459118">
    <property type="protein sequence ID" value="CAI9089448.1"/>
    <property type="molecule type" value="Genomic_DNA"/>
</dbReference>
<dbReference type="Gene3D" id="1.20.1250.20">
    <property type="entry name" value="MFS general substrate transporter like domains"/>
    <property type="match status" value="1"/>
</dbReference>
<comment type="similarity">
    <text evidence="6">Belongs to the AB hydrolase superfamily. Epoxide hydrolase family.</text>
</comment>
<dbReference type="InterPro" id="IPR000639">
    <property type="entry name" value="Epox_hydrolase-like"/>
</dbReference>
<evidence type="ECO:0000256" key="3">
    <source>
        <dbReference type="ARBA" id="ARBA00022801"/>
    </source>
</evidence>
<accession>A0AAV1C2S1</accession>
<name>A0AAV1C2S1_OLDCO</name>
<feature type="transmembrane region" description="Helical" evidence="8">
    <location>
        <begin position="337"/>
        <end position="362"/>
    </location>
</feature>
<dbReference type="InterPro" id="IPR036259">
    <property type="entry name" value="MFS_trans_sf"/>
</dbReference>
<dbReference type="Gene3D" id="3.40.50.1820">
    <property type="entry name" value="alpha/beta hydrolase"/>
    <property type="match status" value="1"/>
</dbReference>